<gene>
    <name evidence="9" type="primary">aspC</name>
    <name evidence="9" type="ORF">BDB_mp60236</name>
</gene>
<evidence type="ECO:0000259" key="8">
    <source>
        <dbReference type="Pfam" id="PF00155"/>
    </source>
</evidence>
<dbReference type="GO" id="GO:0004838">
    <property type="term" value="F:L-tyrosine-2-oxoglutarate transaminase activity"/>
    <property type="evidence" value="ECO:0007669"/>
    <property type="project" value="TreeGrafter"/>
</dbReference>
<dbReference type="InterPro" id="IPR015421">
    <property type="entry name" value="PyrdxlP-dep_Trfase_major"/>
</dbReference>
<dbReference type="InterPro" id="IPR015422">
    <property type="entry name" value="PyrdxlP-dep_Trfase_small"/>
</dbReference>
<proteinExistence type="inferred from homology"/>
<evidence type="ECO:0000256" key="7">
    <source>
        <dbReference type="RuleBase" id="RU000481"/>
    </source>
</evidence>
<dbReference type="FunFam" id="3.40.640.10:FF:000015">
    <property type="entry name" value="Aspartate aminotransferase"/>
    <property type="match status" value="1"/>
</dbReference>
<dbReference type="GO" id="GO:0033585">
    <property type="term" value="P:L-phenylalanine biosynthetic process from chorismate via phenylpyruvate"/>
    <property type="evidence" value="ECO:0007669"/>
    <property type="project" value="TreeGrafter"/>
</dbReference>
<dbReference type="InterPro" id="IPR000796">
    <property type="entry name" value="Asp_trans"/>
</dbReference>
<dbReference type="PANTHER" id="PTHR11879:SF37">
    <property type="entry name" value="AROMATIC-AMINO-ACID AMINOTRANSFERASE"/>
    <property type="match status" value="1"/>
</dbReference>
<dbReference type="CDD" id="cd00609">
    <property type="entry name" value="AAT_like"/>
    <property type="match status" value="1"/>
</dbReference>
<evidence type="ECO:0000256" key="4">
    <source>
        <dbReference type="ARBA" id="ARBA00022576"/>
    </source>
</evidence>
<keyword evidence="6" id="KW-0663">Pyridoxal phosphate</keyword>
<dbReference type="Pfam" id="PF00155">
    <property type="entry name" value="Aminotran_1_2"/>
    <property type="match status" value="1"/>
</dbReference>
<organism evidence="9">
    <name type="scientific">blood disease bacterium R229</name>
    <dbReference type="NCBI Taxonomy" id="741978"/>
    <lineage>
        <taxon>Bacteria</taxon>
        <taxon>Pseudomonadati</taxon>
        <taxon>Pseudomonadota</taxon>
        <taxon>Betaproteobacteria</taxon>
        <taxon>Burkholderiales</taxon>
        <taxon>Burkholderiaceae</taxon>
        <taxon>Ralstonia</taxon>
        <taxon>Ralstonia solanacearum species complex</taxon>
    </lineage>
</organism>
<comment type="subunit">
    <text evidence="3">Homodimer.</text>
</comment>
<dbReference type="SUPFAM" id="SSF53383">
    <property type="entry name" value="PLP-dependent transferases"/>
    <property type="match status" value="1"/>
</dbReference>
<keyword evidence="4 7" id="KW-0032">Aminotransferase</keyword>
<keyword evidence="5 7" id="KW-0808">Transferase</keyword>
<protein>
    <recommendedName>
        <fullName evidence="7">Aminotransferase</fullName>
        <ecNumber evidence="7">2.6.1.-</ecNumber>
    </recommendedName>
</protein>
<dbReference type="GO" id="GO:0042802">
    <property type="term" value="F:identical protein binding"/>
    <property type="evidence" value="ECO:0007669"/>
    <property type="project" value="TreeGrafter"/>
</dbReference>
<evidence type="ECO:0000256" key="3">
    <source>
        <dbReference type="ARBA" id="ARBA00011738"/>
    </source>
</evidence>
<dbReference type="GO" id="GO:0005829">
    <property type="term" value="C:cytosol"/>
    <property type="evidence" value="ECO:0007669"/>
    <property type="project" value="TreeGrafter"/>
</dbReference>
<accession>G2ZVF7</accession>
<comment type="cofactor">
    <cofactor evidence="1 7">
        <name>pyridoxal 5'-phosphate</name>
        <dbReference type="ChEBI" id="CHEBI:597326"/>
    </cofactor>
</comment>
<dbReference type="InterPro" id="IPR004839">
    <property type="entry name" value="Aminotransferase_I/II_large"/>
</dbReference>
<dbReference type="PROSITE" id="PS00105">
    <property type="entry name" value="AA_TRANSFER_CLASS_1"/>
    <property type="match status" value="1"/>
</dbReference>
<evidence type="ECO:0000256" key="6">
    <source>
        <dbReference type="ARBA" id="ARBA00022898"/>
    </source>
</evidence>
<dbReference type="GO" id="GO:0030170">
    <property type="term" value="F:pyridoxal phosphate binding"/>
    <property type="evidence" value="ECO:0007669"/>
    <property type="project" value="InterPro"/>
</dbReference>
<dbReference type="PRINTS" id="PR00799">
    <property type="entry name" value="TRANSAMINASE"/>
</dbReference>
<sequence length="419" mass="45407">MPPAASHRIPNQPNVIERHHIMSLFSAVELAPRDPILGLNEAFNADTRSTKVNLGVGVYFTDEGKIPVLRAVQEAEKARLAVAAPRGYLPIEGIAAYDQAVQKLLFGADSPLLAEGRVVTAQALGGTGALKIGADFLKRLYPDAKVAISDPSWENHRALFEAAGFQVVNYPYYDAPTHGLNFAAMLEALNGYAPNTIVVLHACCHNPTGVDLTAEQWKQVVDVIKAKQLIPFLDMAYQGFADGIDQDGLAVRLFAESGLPFFVSSSFSKSFSLYGERVGALSIVTTGKDEAARVLSQVKRVIRTNYSNPPTHGGTVVASVLTSPELRAMWEQELGEMRDRIKSMRHALVDKLTAKGVKTDFSFVKAQRGMFSYSGLSAAQVDRLRNEHGIYAVSTGRICVAALNSHNIDAVVNAITEVL</sequence>
<dbReference type="InterPro" id="IPR015424">
    <property type="entry name" value="PyrdxlP-dep_Trfase"/>
</dbReference>
<dbReference type="InterPro" id="IPR004838">
    <property type="entry name" value="NHTrfase_class1_PyrdxlP-BS"/>
</dbReference>
<reference evidence="9" key="1">
    <citation type="journal article" date="2011" name="PLoS ONE">
        <title>Ralstonia syzygii, the Blood Disease Bacterium and some Asian R. solanacearum strains form a single genomic species despite divergent lifestyles.</title>
        <authorList>
            <person name="Remenant B."/>
            <person name="de Cambiaire J.C."/>
            <person name="Cellier G."/>
            <person name="Jacobs J.M."/>
            <person name="Mangenot S."/>
            <person name="Barbe V."/>
            <person name="Lajus A."/>
            <person name="Vallenet D."/>
            <person name="Medigue C."/>
            <person name="Fegan M."/>
            <person name="Allen C."/>
            <person name="Prior P."/>
        </authorList>
    </citation>
    <scope>NUCLEOTIDE SEQUENCE</scope>
    <source>
        <strain evidence="9">R229</strain>
    </source>
</reference>
<evidence type="ECO:0000313" key="9">
    <source>
        <dbReference type="EMBL" id="CCA83071.1"/>
    </source>
</evidence>
<dbReference type="NCBIfam" id="NF006719">
    <property type="entry name" value="PRK09257.1"/>
    <property type="match status" value="1"/>
</dbReference>
<dbReference type="EMBL" id="FR854082">
    <property type="protein sequence ID" value="CCA83071.1"/>
    <property type="molecule type" value="Genomic_DNA"/>
</dbReference>
<dbReference type="Gene3D" id="3.90.1150.10">
    <property type="entry name" value="Aspartate Aminotransferase, domain 1"/>
    <property type="match status" value="1"/>
</dbReference>
<dbReference type="Gene3D" id="3.40.640.10">
    <property type="entry name" value="Type I PLP-dependent aspartate aminotransferase-like (Major domain)"/>
    <property type="match status" value="1"/>
</dbReference>
<evidence type="ECO:0000256" key="2">
    <source>
        <dbReference type="ARBA" id="ARBA00007441"/>
    </source>
</evidence>
<evidence type="ECO:0000256" key="5">
    <source>
        <dbReference type="ARBA" id="ARBA00022679"/>
    </source>
</evidence>
<reference evidence="9" key="2">
    <citation type="submission" date="2011-04" db="EMBL/GenBank/DDBJ databases">
        <authorList>
            <person name="Genoscope - CEA"/>
        </authorList>
    </citation>
    <scope>NUCLEOTIDE SEQUENCE</scope>
    <source>
        <strain evidence="9">R229</strain>
    </source>
</reference>
<dbReference type="FunFam" id="3.90.1150.10:FF:000001">
    <property type="entry name" value="Aspartate aminotransferase"/>
    <property type="match status" value="1"/>
</dbReference>
<dbReference type="AlphaFoldDB" id="G2ZVF7"/>
<name>G2ZVF7_9RALS</name>
<feature type="domain" description="Aminotransferase class I/classII large" evidence="8">
    <location>
        <begin position="50"/>
        <end position="415"/>
    </location>
</feature>
<dbReference type="PANTHER" id="PTHR11879">
    <property type="entry name" value="ASPARTATE AMINOTRANSFERASE"/>
    <property type="match status" value="1"/>
</dbReference>
<dbReference type="EC" id="2.6.1.-" evidence="7"/>
<evidence type="ECO:0000256" key="1">
    <source>
        <dbReference type="ARBA" id="ARBA00001933"/>
    </source>
</evidence>
<comment type="similarity">
    <text evidence="2 7">Belongs to the class-I pyridoxal-phosphate-dependent aminotransferase family.</text>
</comment>